<reference evidence="1 2" key="1">
    <citation type="journal article" date="2021" name="Elife">
        <title>Chloroplast acquisition without the gene transfer in kleptoplastic sea slugs, Plakobranchus ocellatus.</title>
        <authorList>
            <person name="Maeda T."/>
            <person name="Takahashi S."/>
            <person name="Yoshida T."/>
            <person name="Shimamura S."/>
            <person name="Takaki Y."/>
            <person name="Nagai Y."/>
            <person name="Toyoda A."/>
            <person name="Suzuki Y."/>
            <person name="Arimoto A."/>
            <person name="Ishii H."/>
            <person name="Satoh N."/>
            <person name="Nishiyama T."/>
            <person name="Hasebe M."/>
            <person name="Maruyama T."/>
            <person name="Minagawa J."/>
            <person name="Obokata J."/>
            <person name="Shigenobu S."/>
        </authorList>
    </citation>
    <scope>NUCLEOTIDE SEQUENCE [LARGE SCALE GENOMIC DNA]</scope>
</reference>
<keyword evidence="2" id="KW-1185">Reference proteome</keyword>
<evidence type="ECO:0000313" key="2">
    <source>
        <dbReference type="Proteomes" id="UP000735302"/>
    </source>
</evidence>
<proteinExistence type="predicted"/>
<dbReference type="AlphaFoldDB" id="A0AAV3YWC0"/>
<evidence type="ECO:0000313" key="1">
    <source>
        <dbReference type="EMBL" id="GFN86665.1"/>
    </source>
</evidence>
<gene>
    <name evidence="1" type="ORF">PoB_001317100</name>
</gene>
<name>A0AAV3YWC0_9GAST</name>
<accession>A0AAV3YWC0</accession>
<comment type="caution">
    <text evidence="1">The sequence shown here is derived from an EMBL/GenBank/DDBJ whole genome shotgun (WGS) entry which is preliminary data.</text>
</comment>
<sequence length="96" mass="10972">MRKYSSTVTFTNLAKDLKGILMDCNYEHLEDVLIDCTIDSVVDINCKKKNLDRGEKPTVAKTIELGQQHHESKNQLKLLREEARVDQIQGRAQTKA</sequence>
<dbReference type="EMBL" id="BLXT01001558">
    <property type="protein sequence ID" value="GFN86665.1"/>
    <property type="molecule type" value="Genomic_DNA"/>
</dbReference>
<protein>
    <submittedName>
        <fullName evidence="1">Uncharacterized protein</fullName>
    </submittedName>
</protein>
<organism evidence="1 2">
    <name type="scientific">Plakobranchus ocellatus</name>
    <dbReference type="NCBI Taxonomy" id="259542"/>
    <lineage>
        <taxon>Eukaryota</taxon>
        <taxon>Metazoa</taxon>
        <taxon>Spiralia</taxon>
        <taxon>Lophotrochozoa</taxon>
        <taxon>Mollusca</taxon>
        <taxon>Gastropoda</taxon>
        <taxon>Heterobranchia</taxon>
        <taxon>Euthyneura</taxon>
        <taxon>Panpulmonata</taxon>
        <taxon>Sacoglossa</taxon>
        <taxon>Placobranchoidea</taxon>
        <taxon>Plakobranchidae</taxon>
        <taxon>Plakobranchus</taxon>
    </lineage>
</organism>
<dbReference type="Proteomes" id="UP000735302">
    <property type="component" value="Unassembled WGS sequence"/>
</dbReference>